<reference evidence="15" key="1">
    <citation type="submission" date="2021-02" db="EMBL/GenBank/DDBJ databases">
        <authorList>
            <person name="Bekaert M."/>
        </authorList>
    </citation>
    <scope>NUCLEOTIDE SEQUENCE</scope>
    <source>
        <strain evidence="15">IoA-00</strain>
    </source>
</reference>
<feature type="domain" description="TmcA/NAT10 N-terminal" evidence="12">
    <location>
        <begin position="9"/>
        <end position="201"/>
    </location>
</feature>
<feature type="binding site" evidence="10">
    <location>
        <begin position="612"/>
        <end position="614"/>
    </location>
    <ligand>
        <name>acetyl-CoA</name>
        <dbReference type="ChEBI" id="CHEBI:57288"/>
    </ligand>
</feature>
<name>A0A7R8D520_LEPSM</name>
<feature type="binding site" evidence="10">
    <location>
        <begin position="619"/>
        <end position="625"/>
    </location>
    <ligand>
        <name>acetyl-CoA</name>
        <dbReference type="ChEBI" id="CHEBI:57288"/>
    </ligand>
</feature>
<keyword evidence="2 10" id="KW-0698">rRNA processing</keyword>
<comment type="similarity">
    <text evidence="10">Belongs to the RNA cytidine acetyltransferase family. NAT10 subfamily.</text>
</comment>
<dbReference type="InterPro" id="IPR033688">
    <property type="entry name" value="NAT10"/>
</dbReference>
<dbReference type="AlphaFoldDB" id="A0A7R8D520"/>
<dbReference type="Pfam" id="PF08351">
    <property type="entry name" value="TmcA_N"/>
    <property type="match status" value="1"/>
</dbReference>
<keyword evidence="8 10" id="KW-0012">Acyltransferase</keyword>
<dbReference type="PANTHER" id="PTHR10925:SF5">
    <property type="entry name" value="RNA CYTIDINE ACETYLTRANSFERASE"/>
    <property type="match status" value="1"/>
</dbReference>
<keyword evidence="3 10" id="KW-0808">Transferase</keyword>
<comment type="catalytic activity">
    <reaction evidence="10">
        <text>a cytidine in tRNA + acetyl-CoA + ATP + H2O = an N(4)-acetylcytidine in tRNA + ADP + phosphate + CoA + H(+)</text>
        <dbReference type="Rhea" id="RHEA:53876"/>
        <dbReference type="Rhea" id="RHEA-COMP:13670"/>
        <dbReference type="Rhea" id="RHEA-COMP:13671"/>
        <dbReference type="ChEBI" id="CHEBI:15377"/>
        <dbReference type="ChEBI" id="CHEBI:15378"/>
        <dbReference type="ChEBI" id="CHEBI:30616"/>
        <dbReference type="ChEBI" id="CHEBI:43474"/>
        <dbReference type="ChEBI" id="CHEBI:57287"/>
        <dbReference type="ChEBI" id="CHEBI:57288"/>
        <dbReference type="ChEBI" id="CHEBI:74900"/>
        <dbReference type="ChEBI" id="CHEBI:82748"/>
        <dbReference type="ChEBI" id="CHEBI:456216"/>
    </reaction>
</comment>
<organism evidence="15 16">
    <name type="scientific">Lepeophtheirus salmonis</name>
    <name type="common">Salmon louse</name>
    <name type="synonym">Caligus salmonis</name>
    <dbReference type="NCBI Taxonomy" id="72036"/>
    <lineage>
        <taxon>Eukaryota</taxon>
        <taxon>Metazoa</taxon>
        <taxon>Ecdysozoa</taxon>
        <taxon>Arthropoda</taxon>
        <taxon>Crustacea</taxon>
        <taxon>Multicrustacea</taxon>
        <taxon>Hexanauplia</taxon>
        <taxon>Copepoda</taxon>
        <taxon>Siphonostomatoida</taxon>
        <taxon>Caligidae</taxon>
        <taxon>Lepeophtheirus</taxon>
    </lineage>
</organism>
<protein>
    <recommendedName>
        <fullName evidence="9 10">RNA cytidine acetyltransferase</fullName>
        <ecNumber evidence="10">2.3.1.-</ecNumber>
    </recommendedName>
    <alternativeName>
        <fullName evidence="10">18S rRNA cytosine acetyltransferase</fullName>
    </alternativeName>
</protein>
<dbReference type="GO" id="GO:0030686">
    <property type="term" value="C:90S preribosome"/>
    <property type="evidence" value="ECO:0007669"/>
    <property type="project" value="TreeGrafter"/>
</dbReference>
<evidence type="ECO:0000259" key="12">
    <source>
        <dbReference type="Pfam" id="PF08351"/>
    </source>
</evidence>
<dbReference type="InterPro" id="IPR007807">
    <property type="entry name" value="TcmA/NAT10_helicase"/>
</dbReference>
<evidence type="ECO:0000256" key="1">
    <source>
        <dbReference type="ARBA" id="ARBA00004604"/>
    </source>
</evidence>
<feature type="binding site" evidence="10">
    <location>
        <position position="711"/>
    </location>
    <ligand>
        <name>acetyl-CoA</name>
        <dbReference type="ChEBI" id="CHEBI:57288"/>
    </ligand>
</feature>
<accession>A0A7R8D520</accession>
<comment type="subcellular location">
    <subcellularLocation>
        <location evidence="1 10">Nucleus</location>
        <location evidence="1 10">Nucleolus</location>
    </subcellularLocation>
</comment>
<evidence type="ECO:0000256" key="10">
    <source>
        <dbReference type="HAMAP-Rule" id="MF_03211"/>
    </source>
</evidence>
<dbReference type="EMBL" id="HG994587">
    <property type="protein sequence ID" value="CAF3030899.1"/>
    <property type="molecule type" value="Genomic_DNA"/>
</dbReference>
<proteinExistence type="inferred from homology"/>
<comment type="catalytic activity">
    <reaction evidence="10">
        <text>a cytidine in 18S rRNA + acetyl-CoA + ATP + H2O = an N(4)-acetylcytidine in 18S rRNA + ADP + phosphate + CoA + H(+)</text>
        <dbReference type="Rhea" id="RHEA:51424"/>
        <dbReference type="Rhea" id="RHEA-COMP:13575"/>
        <dbReference type="Rhea" id="RHEA-COMP:13576"/>
        <dbReference type="ChEBI" id="CHEBI:15377"/>
        <dbReference type="ChEBI" id="CHEBI:15378"/>
        <dbReference type="ChEBI" id="CHEBI:30616"/>
        <dbReference type="ChEBI" id="CHEBI:43474"/>
        <dbReference type="ChEBI" id="CHEBI:57287"/>
        <dbReference type="ChEBI" id="CHEBI:57288"/>
        <dbReference type="ChEBI" id="CHEBI:74900"/>
        <dbReference type="ChEBI" id="CHEBI:82748"/>
        <dbReference type="ChEBI" id="CHEBI:456216"/>
    </reaction>
</comment>
<dbReference type="GO" id="GO:0005524">
    <property type="term" value="F:ATP binding"/>
    <property type="evidence" value="ECO:0007669"/>
    <property type="project" value="UniProtKB-UniRule"/>
</dbReference>
<dbReference type="GO" id="GO:1904812">
    <property type="term" value="P:rRNA acetylation involved in maturation of SSU-rRNA"/>
    <property type="evidence" value="ECO:0007669"/>
    <property type="project" value="InterPro"/>
</dbReference>
<gene>
    <name evidence="15" type="ORF">LSAA_14212</name>
</gene>
<sequence>MSRKKLDNRIRILIENGINTGHRGFVMLLGEEAREQVVILHHMLRKASVKSQPKVLWCYKKELDFADSRNKRRKKLAKKIQQGKLNPETENPFDQFIASTEIRFCYYKDTHKILGNTFGMCVLQDFEALTPNLLARTIETVEGGGLVVLLVNSVKSRRALFTLSMDVHSRYRTESHHQVIPRFNERFILSLSNNKRSILLDDKLNVIPHSSHIKTLVPIPRPEENNSLNDLRLIKSSLQDTQPAGSLVNLCLTTDQAKGLIRFIDAIAEKTLKRTVSLTAARGRGKSAALGLAMSAAVGFGYSNIFVTSPSPENLGTLFDFVFKGFDAMGYEEHTDYELIKSTNPEFSNAVVRVNVFKDHRQTIQYIHPKDSHRLGQAELMVIDEAAAIPLPLVKALLGPYLVFMASTINGYEGTGRSLSLKLLEQLRKQSSGGGEGTMLGRTLTEVTLDESIRYSKGDPTESWLNKILCLDSTVVPPLSTGCPLPADCELFYVNRDTLFSFNDVTEAFLQRIMSMFVAAHYKNSPNDLQMLSDAPAHHLFVLLGPKISGNALPEVFSVIQVCLEGEISRSSIMDGLSQGKRPHGDLIPWSMATQYQDDNFPSLSGARIVRIATHPDYQRMGYGRRAMELLQRYYEHSFVDLNESKKVVSEKDGVINTVTDEDVSFTEEVIKPRKNLPPLFYKLSERPAENLDYIGVSFGLTKELLKFWKKSWFHSYIPQTNKERFNRRRFINLVGLKSMDFHPELLISLLDNQNQESDACKRELKVSDLDNFVTPYDLKRLELYAKNMADYHLIVDLLPSLARLFFLYRLDNFKLSAMQKVILVGMGLQNKTVDDLVTDLELVGTQIMGLFNKMIRKLMNALNETREKDLTRSLLSKKTNGQLNVMKPVDESMDVELERAAQELKRTQKEQLDSLKNSDIGQYAIKGSDKEWESALSGKGSKGLISVKSGEKRVLNDSNQDVDSLVESIKPKKKKKKNNVVITIADAGRVRLQAKRLNQSQEEPDIVEVGRDVFQVWCCSLSKQDAIVYRRGEVKG</sequence>
<keyword evidence="5 10" id="KW-0547">Nucleotide-binding</keyword>
<evidence type="ECO:0000256" key="8">
    <source>
        <dbReference type="ARBA" id="ARBA00023315"/>
    </source>
</evidence>
<dbReference type="OrthoDB" id="10067491at2759"/>
<dbReference type="SUPFAM" id="SSF55729">
    <property type="entry name" value="Acyl-CoA N-acyltransferases (Nat)"/>
    <property type="match status" value="1"/>
</dbReference>
<keyword evidence="6 10" id="KW-0067">ATP-binding</keyword>
<dbReference type="PANTHER" id="PTHR10925">
    <property type="entry name" value="N-ACETYLTRANSFERASE 10"/>
    <property type="match status" value="1"/>
</dbReference>
<feature type="binding site" evidence="10">
    <location>
        <begin position="283"/>
        <end position="292"/>
    </location>
    <ligand>
        <name>ATP</name>
        <dbReference type="ChEBI" id="CHEBI:30616"/>
    </ligand>
</feature>
<dbReference type="Gene3D" id="3.40.50.300">
    <property type="entry name" value="P-loop containing nucleotide triphosphate hydrolases"/>
    <property type="match status" value="1"/>
</dbReference>
<feature type="binding site" evidence="10">
    <location>
        <position position="454"/>
    </location>
    <ligand>
        <name>ATP</name>
        <dbReference type="ChEBI" id="CHEBI:30616"/>
    </ligand>
</feature>
<dbReference type="GO" id="GO:0005730">
    <property type="term" value="C:nucleolus"/>
    <property type="evidence" value="ECO:0007669"/>
    <property type="project" value="UniProtKB-SubCell"/>
</dbReference>
<dbReference type="CDD" id="cd04301">
    <property type="entry name" value="NAT_SF"/>
    <property type="match status" value="1"/>
</dbReference>
<evidence type="ECO:0000259" key="11">
    <source>
        <dbReference type="Pfam" id="PF05127"/>
    </source>
</evidence>
<dbReference type="Pfam" id="PF05127">
    <property type="entry name" value="NAT10_TcmA_helicase"/>
    <property type="match status" value="1"/>
</dbReference>
<dbReference type="Gene3D" id="3.40.630.30">
    <property type="match status" value="1"/>
</dbReference>
<evidence type="ECO:0000259" key="14">
    <source>
        <dbReference type="Pfam" id="PF13725"/>
    </source>
</evidence>
<dbReference type="GO" id="GO:0051391">
    <property type="term" value="P:tRNA acetylation"/>
    <property type="evidence" value="ECO:0007669"/>
    <property type="project" value="UniProtKB-UniRule"/>
</dbReference>
<evidence type="ECO:0000313" key="15">
    <source>
        <dbReference type="EMBL" id="CAF3030899.1"/>
    </source>
</evidence>
<keyword evidence="16" id="KW-1185">Reference proteome</keyword>
<evidence type="ECO:0000259" key="13">
    <source>
        <dbReference type="Pfam" id="PF13718"/>
    </source>
</evidence>
<keyword evidence="4 10" id="KW-0819">tRNA processing</keyword>
<dbReference type="InterPro" id="IPR027992">
    <property type="entry name" value="tRNA_bind_dom"/>
</dbReference>
<dbReference type="GO" id="GO:1990883">
    <property type="term" value="F:18S rRNA cytidine N-acetyltransferase activity"/>
    <property type="evidence" value="ECO:0007669"/>
    <property type="project" value="TreeGrafter"/>
</dbReference>
<evidence type="ECO:0000256" key="9">
    <source>
        <dbReference type="ARBA" id="ARBA00068357"/>
    </source>
</evidence>
<feature type="domain" description="TcmA/NAT10 helicase" evidence="11">
    <location>
        <begin position="278"/>
        <end position="472"/>
    </location>
</feature>
<feature type="domain" description="Possible tRNA binding" evidence="14">
    <location>
        <begin position="728"/>
        <end position="936"/>
    </location>
</feature>
<feature type="domain" description="N-acetyltransferase" evidence="13">
    <location>
        <begin position="512"/>
        <end position="724"/>
    </location>
</feature>
<dbReference type="GO" id="GO:0000049">
    <property type="term" value="F:tRNA binding"/>
    <property type="evidence" value="ECO:0007669"/>
    <property type="project" value="TreeGrafter"/>
</dbReference>
<evidence type="ECO:0000256" key="6">
    <source>
        <dbReference type="ARBA" id="ARBA00022840"/>
    </source>
</evidence>
<evidence type="ECO:0000256" key="2">
    <source>
        <dbReference type="ARBA" id="ARBA00022552"/>
    </source>
</evidence>
<dbReference type="Proteomes" id="UP000675881">
    <property type="component" value="Chromosome 8"/>
</dbReference>
<comment type="function">
    <text evidence="10">RNA cytidine acetyltransferase with specificity toward both 18S rRNA and tRNAs. Catalyzes the formation of N(4)-acetylcytidine (ac4C) in 18S rRNA. Required for early nucleolar cleavages of precursor rRNA at sites A0, A1 and A2 during 18S rRNA synthesis. Catalyzes the formation of ac4C in serine and leucine tRNAs. Requires a tRNA-binding adapter protein for full tRNA acetyltransferase activity but not for 18S rRNA acetylation.</text>
</comment>
<dbReference type="HAMAP" id="MF_03211">
    <property type="entry name" value="RNA_acetyltr_Nat10"/>
    <property type="match status" value="1"/>
</dbReference>
<evidence type="ECO:0000313" key="16">
    <source>
        <dbReference type="Proteomes" id="UP000675881"/>
    </source>
</evidence>
<dbReference type="FunFam" id="3.40.50.300:FF:002218">
    <property type="entry name" value="tRNA(Met) cytidine acetyltransferase TmcA"/>
    <property type="match status" value="1"/>
</dbReference>
<evidence type="ECO:0000256" key="5">
    <source>
        <dbReference type="ARBA" id="ARBA00022741"/>
    </source>
</evidence>
<keyword evidence="7 10" id="KW-0539">Nucleus</keyword>
<dbReference type="Pfam" id="PF13718">
    <property type="entry name" value="GNAT_acetyltr_2"/>
    <property type="match status" value="1"/>
</dbReference>
<dbReference type="InterPro" id="IPR027417">
    <property type="entry name" value="P-loop_NTPase"/>
</dbReference>
<dbReference type="InterPro" id="IPR000182">
    <property type="entry name" value="GNAT_dom"/>
</dbReference>
<evidence type="ECO:0000256" key="4">
    <source>
        <dbReference type="ARBA" id="ARBA00022694"/>
    </source>
</evidence>
<dbReference type="InterPro" id="IPR013562">
    <property type="entry name" value="TmcA/NAT10_N"/>
</dbReference>
<dbReference type="EC" id="2.3.1.-" evidence="10"/>
<dbReference type="Pfam" id="PF13725">
    <property type="entry name" value="tRNA_bind_2"/>
    <property type="match status" value="1"/>
</dbReference>
<dbReference type="InterPro" id="IPR032672">
    <property type="entry name" value="TmcA/NAT10/Kre33"/>
</dbReference>
<dbReference type="Gene3D" id="3.40.50.11040">
    <property type="match status" value="1"/>
</dbReference>
<evidence type="ECO:0000256" key="3">
    <source>
        <dbReference type="ARBA" id="ARBA00022679"/>
    </source>
</evidence>
<evidence type="ECO:0000256" key="7">
    <source>
        <dbReference type="ARBA" id="ARBA00023242"/>
    </source>
</evidence>
<dbReference type="InterPro" id="IPR016181">
    <property type="entry name" value="Acyl_CoA_acyltransferase"/>
</dbReference>